<gene>
    <name evidence="6" type="ORF">DFH94DRAFT_830401</name>
</gene>
<dbReference type="InterPro" id="IPR016039">
    <property type="entry name" value="Thiolase-like"/>
</dbReference>
<dbReference type="GO" id="GO:0010124">
    <property type="term" value="P:phenylacetate catabolic process"/>
    <property type="evidence" value="ECO:0007669"/>
    <property type="project" value="TreeGrafter"/>
</dbReference>
<comment type="caution">
    <text evidence="6">The sequence shown here is derived from an EMBL/GenBank/DDBJ whole genome shotgun (WGS) entry which is preliminary data.</text>
</comment>
<accession>A0A9P5MW39</accession>
<dbReference type="InterPro" id="IPR020615">
    <property type="entry name" value="Thiolase_acyl_enz_int_AS"/>
</dbReference>
<keyword evidence="2" id="KW-0276">Fatty acid metabolism</keyword>
<dbReference type="GO" id="GO:0006635">
    <property type="term" value="P:fatty acid beta-oxidation"/>
    <property type="evidence" value="ECO:0007669"/>
    <property type="project" value="TreeGrafter"/>
</dbReference>
<feature type="compositionally biased region" description="Low complexity" evidence="4">
    <location>
        <begin position="273"/>
        <end position="296"/>
    </location>
</feature>
<dbReference type="PROSITE" id="PS00098">
    <property type="entry name" value="THIOLASE_1"/>
    <property type="match status" value="1"/>
</dbReference>
<dbReference type="PANTHER" id="PTHR43853">
    <property type="entry name" value="3-KETOACYL-COA THIOLASE, PEROXISOMAL"/>
    <property type="match status" value="1"/>
</dbReference>
<dbReference type="GO" id="GO:0003988">
    <property type="term" value="F:acetyl-CoA C-acyltransferase activity"/>
    <property type="evidence" value="ECO:0007669"/>
    <property type="project" value="TreeGrafter"/>
</dbReference>
<keyword evidence="7" id="KW-1185">Reference proteome</keyword>
<dbReference type="PANTHER" id="PTHR43853:SF8">
    <property type="entry name" value="3-KETOACYL-COA THIOLASE, PEROXISOMAL"/>
    <property type="match status" value="1"/>
</dbReference>
<dbReference type="SUPFAM" id="SSF53901">
    <property type="entry name" value="Thiolase-like"/>
    <property type="match status" value="1"/>
</dbReference>
<dbReference type="OrthoDB" id="5404651at2759"/>
<evidence type="ECO:0000259" key="5">
    <source>
        <dbReference type="Pfam" id="PF00108"/>
    </source>
</evidence>
<dbReference type="Pfam" id="PF00108">
    <property type="entry name" value="Thiolase_N"/>
    <property type="match status" value="1"/>
</dbReference>
<proteinExistence type="predicted"/>
<dbReference type="Gene3D" id="3.40.47.10">
    <property type="match status" value="1"/>
</dbReference>
<dbReference type="EMBL" id="WHVB01000008">
    <property type="protein sequence ID" value="KAF8480168.1"/>
    <property type="molecule type" value="Genomic_DNA"/>
</dbReference>
<evidence type="ECO:0000256" key="4">
    <source>
        <dbReference type="SAM" id="MobiDB-lite"/>
    </source>
</evidence>
<keyword evidence="1" id="KW-0808">Transferase</keyword>
<dbReference type="AlphaFoldDB" id="A0A9P5MW39"/>
<dbReference type="InterPro" id="IPR020616">
    <property type="entry name" value="Thiolase_N"/>
</dbReference>
<organism evidence="6 7">
    <name type="scientific">Russula ochroleuca</name>
    <dbReference type="NCBI Taxonomy" id="152965"/>
    <lineage>
        <taxon>Eukaryota</taxon>
        <taxon>Fungi</taxon>
        <taxon>Dikarya</taxon>
        <taxon>Basidiomycota</taxon>
        <taxon>Agaricomycotina</taxon>
        <taxon>Agaricomycetes</taxon>
        <taxon>Russulales</taxon>
        <taxon>Russulaceae</taxon>
        <taxon>Russula</taxon>
    </lineage>
</organism>
<feature type="region of interest" description="Disordered" evidence="4">
    <location>
        <begin position="272"/>
        <end position="296"/>
    </location>
</feature>
<keyword evidence="3" id="KW-0443">Lipid metabolism</keyword>
<name>A0A9P5MW39_9AGAM</name>
<dbReference type="InterPro" id="IPR050215">
    <property type="entry name" value="Thiolase-like_sf_Thiolase"/>
</dbReference>
<dbReference type="Proteomes" id="UP000759537">
    <property type="component" value="Unassembled WGS sequence"/>
</dbReference>
<dbReference type="GO" id="GO:0005777">
    <property type="term" value="C:peroxisome"/>
    <property type="evidence" value="ECO:0007669"/>
    <property type="project" value="TreeGrafter"/>
</dbReference>
<evidence type="ECO:0000313" key="6">
    <source>
        <dbReference type="EMBL" id="KAF8480168.1"/>
    </source>
</evidence>
<evidence type="ECO:0000256" key="3">
    <source>
        <dbReference type="ARBA" id="ARBA00023098"/>
    </source>
</evidence>
<reference evidence="6" key="2">
    <citation type="journal article" date="2020" name="Nat. Commun.">
        <title>Large-scale genome sequencing of mycorrhizal fungi provides insights into the early evolution of symbiotic traits.</title>
        <authorList>
            <person name="Miyauchi S."/>
            <person name="Kiss E."/>
            <person name="Kuo A."/>
            <person name="Drula E."/>
            <person name="Kohler A."/>
            <person name="Sanchez-Garcia M."/>
            <person name="Morin E."/>
            <person name="Andreopoulos B."/>
            <person name="Barry K.W."/>
            <person name="Bonito G."/>
            <person name="Buee M."/>
            <person name="Carver A."/>
            <person name="Chen C."/>
            <person name="Cichocki N."/>
            <person name="Clum A."/>
            <person name="Culley D."/>
            <person name="Crous P.W."/>
            <person name="Fauchery L."/>
            <person name="Girlanda M."/>
            <person name="Hayes R.D."/>
            <person name="Keri Z."/>
            <person name="LaButti K."/>
            <person name="Lipzen A."/>
            <person name="Lombard V."/>
            <person name="Magnuson J."/>
            <person name="Maillard F."/>
            <person name="Murat C."/>
            <person name="Nolan M."/>
            <person name="Ohm R.A."/>
            <person name="Pangilinan J."/>
            <person name="Pereira M.F."/>
            <person name="Perotto S."/>
            <person name="Peter M."/>
            <person name="Pfister S."/>
            <person name="Riley R."/>
            <person name="Sitrit Y."/>
            <person name="Stielow J.B."/>
            <person name="Szollosi G."/>
            <person name="Zifcakova L."/>
            <person name="Stursova M."/>
            <person name="Spatafora J.W."/>
            <person name="Tedersoo L."/>
            <person name="Vaario L.M."/>
            <person name="Yamada A."/>
            <person name="Yan M."/>
            <person name="Wang P."/>
            <person name="Xu J."/>
            <person name="Bruns T."/>
            <person name="Baldrian P."/>
            <person name="Vilgalys R."/>
            <person name="Dunand C."/>
            <person name="Henrissat B."/>
            <person name="Grigoriev I.V."/>
            <person name="Hibbett D."/>
            <person name="Nagy L.G."/>
            <person name="Martin F.M."/>
        </authorList>
    </citation>
    <scope>NUCLEOTIDE SEQUENCE</scope>
    <source>
        <strain evidence="6">Prilba</strain>
    </source>
</reference>
<evidence type="ECO:0000313" key="7">
    <source>
        <dbReference type="Proteomes" id="UP000759537"/>
    </source>
</evidence>
<feature type="domain" description="Thiolase N-terminal" evidence="5">
    <location>
        <begin position="13"/>
        <end position="125"/>
    </location>
</feature>
<evidence type="ECO:0000256" key="1">
    <source>
        <dbReference type="ARBA" id="ARBA00022679"/>
    </source>
</evidence>
<protein>
    <submittedName>
        <fullName evidence="6">Thiolase, N-terminal domain-containing protein</fullName>
    </submittedName>
</protein>
<sequence>MAAVLAKNENDAVIVAAVRSAMTKGKRGCFKNTHPEEILSGVLRAVYTKVNLDPALIEDISVGNVLPLGSGTTGARIAALHAGIPVSTSIVTVNCQCSSGLTAVNQIANQITAGQIEIGIVESMTLGGLPPPRGTVPGLIPVSAHDAPPNFCHLSPLILQANLARLQQMFHLDEEIAPNTSRNSETPVLCAGSVTSSLAYCQPLIVGPAGGAIIHRLSGSATLSSVPPLPAFQIHYLVHPPGYLLQSDPNPVVLYGACVGIMRTLPIEDTENVPVSAPEPAPGSSSSSATTPISGPPKVNRFNAAAETLCAAFDALAQHQLFQHPSNGIHLPKGIG</sequence>
<evidence type="ECO:0000256" key="2">
    <source>
        <dbReference type="ARBA" id="ARBA00022832"/>
    </source>
</evidence>
<reference evidence="6" key="1">
    <citation type="submission" date="2019-10" db="EMBL/GenBank/DDBJ databases">
        <authorList>
            <consortium name="DOE Joint Genome Institute"/>
            <person name="Kuo A."/>
            <person name="Miyauchi S."/>
            <person name="Kiss E."/>
            <person name="Drula E."/>
            <person name="Kohler A."/>
            <person name="Sanchez-Garcia M."/>
            <person name="Andreopoulos B."/>
            <person name="Barry K.W."/>
            <person name="Bonito G."/>
            <person name="Buee M."/>
            <person name="Carver A."/>
            <person name="Chen C."/>
            <person name="Cichocki N."/>
            <person name="Clum A."/>
            <person name="Culley D."/>
            <person name="Crous P.W."/>
            <person name="Fauchery L."/>
            <person name="Girlanda M."/>
            <person name="Hayes R."/>
            <person name="Keri Z."/>
            <person name="LaButti K."/>
            <person name="Lipzen A."/>
            <person name="Lombard V."/>
            <person name="Magnuson J."/>
            <person name="Maillard F."/>
            <person name="Morin E."/>
            <person name="Murat C."/>
            <person name="Nolan M."/>
            <person name="Ohm R."/>
            <person name="Pangilinan J."/>
            <person name="Pereira M."/>
            <person name="Perotto S."/>
            <person name="Peter M."/>
            <person name="Riley R."/>
            <person name="Sitrit Y."/>
            <person name="Stielow B."/>
            <person name="Szollosi G."/>
            <person name="Zifcakova L."/>
            <person name="Stursova M."/>
            <person name="Spatafora J.W."/>
            <person name="Tedersoo L."/>
            <person name="Vaario L.-M."/>
            <person name="Yamada A."/>
            <person name="Yan M."/>
            <person name="Wang P."/>
            <person name="Xu J."/>
            <person name="Bruns T."/>
            <person name="Baldrian P."/>
            <person name="Vilgalys R."/>
            <person name="Henrissat B."/>
            <person name="Grigoriev I.V."/>
            <person name="Hibbett D."/>
            <person name="Nagy L.G."/>
            <person name="Martin F.M."/>
        </authorList>
    </citation>
    <scope>NUCLEOTIDE SEQUENCE</scope>
    <source>
        <strain evidence="6">Prilba</strain>
    </source>
</reference>